<dbReference type="GO" id="GO:0005886">
    <property type="term" value="C:plasma membrane"/>
    <property type="evidence" value="ECO:0007669"/>
    <property type="project" value="TreeGrafter"/>
</dbReference>
<evidence type="ECO:0000256" key="5">
    <source>
        <dbReference type="ARBA" id="ARBA00023136"/>
    </source>
</evidence>
<dbReference type="InterPro" id="IPR051401">
    <property type="entry name" value="GtrA_CellWall_Glycosyl"/>
</dbReference>
<evidence type="ECO:0000256" key="1">
    <source>
        <dbReference type="ARBA" id="ARBA00004141"/>
    </source>
</evidence>
<organism evidence="8 9">
    <name type="scientific">Brucella thiophenivorans</name>
    <dbReference type="NCBI Taxonomy" id="571255"/>
    <lineage>
        <taxon>Bacteria</taxon>
        <taxon>Pseudomonadati</taxon>
        <taxon>Pseudomonadota</taxon>
        <taxon>Alphaproteobacteria</taxon>
        <taxon>Hyphomicrobiales</taxon>
        <taxon>Brucellaceae</taxon>
        <taxon>Brucella/Ochrobactrum group</taxon>
        <taxon>Brucella</taxon>
    </lineage>
</organism>
<comment type="subcellular location">
    <subcellularLocation>
        <location evidence="1">Membrane</location>
        <topology evidence="1">Multi-pass membrane protein</topology>
    </subcellularLocation>
</comment>
<dbReference type="PANTHER" id="PTHR38459:SF1">
    <property type="entry name" value="PROPHAGE BACTOPRENOL-LINKED GLUCOSE TRANSLOCASE HOMOLOG"/>
    <property type="match status" value="1"/>
</dbReference>
<feature type="transmembrane region" description="Helical" evidence="6">
    <location>
        <begin position="48"/>
        <end position="65"/>
    </location>
</feature>
<protein>
    <submittedName>
        <fullName evidence="8">GtrA-like family protein</fullName>
    </submittedName>
</protein>
<dbReference type="Pfam" id="PF04138">
    <property type="entry name" value="GtrA_DPMS_TM"/>
    <property type="match status" value="1"/>
</dbReference>
<dbReference type="Proteomes" id="UP000215590">
    <property type="component" value="Unassembled WGS sequence"/>
</dbReference>
<keyword evidence="4 6" id="KW-1133">Transmembrane helix</keyword>
<feature type="transmembrane region" description="Helical" evidence="6">
    <location>
        <begin position="109"/>
        <end position="128"/>
    </location>
</feature>
<reference evidence="8 9" key="1">
    <citation type="submission" date="2017-07" db="EMBL/GenBank/DDBJ databases">
        <title>Phylogenetic study on the rhizospheric bacterium Ochrobactrum sp. A44.</title>
        <authorList>
            <person name="Krzyzanowska D.M."/>
            <person name="Ossowicki A."/>
            <person name="Rajewska M."/>
            <person name="Maciag T."/>
            <person name="Kaczynski Z."/>
            <person name="Czerwicka M."/>
            <person name="Jafra S."/>
        </authorList>
    </citation>
    <scope>NUCLEOTIDE SEQUENCE [LARGE SCALE GENOMIC DNA]</scope>
    <source>
        <strain evidence="8 9">DSM 7216</strain>
    </source>
</reference>
<dbReference type="InterPro" id="IPR007267">
    <property type="entry name" value="GtrA_DPMS_TM"/>
</dbReference>
<keyword evidence="3 6" id="KW-0812">Transmembrane</keyword>
<comment type="similarity">
    <text evidence="2">Belongs to the GtrA family.</text>
</comment>
<evidence type="ECO:0000256" key="6">
    <source>
        <dbReference type="SAM" id="Phobius"/>
    </source>
</evidence>
<feature type="transmembrane region" description="Helical" evidence="6">
    <location>
        <begin position="20"/>
        <end position="41"/>
    </location>
</feature>
<name>A0A256F1W8_9HYPH</name>
<evidence type="ECO:0000313" key="8">
    <source>
        <dbReference type="EMBL" id="OYR08411.1"/>
    </source>
</evidence>
<evidence type="ECO:0000256" key="2">
    <source>
        <dbReference type="ARBA" id="ARBA00009399"/>
    </source>
</evidence>
<dbReference type="GO" id="GO:0000271">
    <property type="term" value="P:polysaccharide biosynthetic process"/>
    <property type="evidence" value="ECO:0007669"/>
    <property type="project" value="InterPro"/>
</dbReference>
<feature type="transmembrane region" description="Helical" evidence="6">
    <location>
        <begin position="85"/>
        <end position="102"/>
    </location>
</feature>
<comment type="caution">
    <text evidence="8">The sequence shown here is derived from an EMBL/GenBank/DDBJ whole genome shotgun (WGS) entry which is preliminary data.</text>
</comment>
<dbReference type="PANTHER" id="PTHR38459">
    <property type="entry name" value="PROPHAGE BACTOPRENOL-LINKED GLUCOSE TRANSLOCASE HOMOLOG"/>
    <property type="match status" value="1"/>
</dbReference>
<sequence length="136" mass="14895">MLQCSGYPQTGPKTLTSQLIKYGIVGILNTAITFLVIAVLTALGMNPYLCNAIGFGVGLLNSYFLNSRFTFNKKSSTGSMTKFGAAFSIAYAINLFVLHCLVQLQIDSIFVAQFVAMASYNAAFFILMKTWVFSRD</sequence>
<evidence type="ECO:0000256" key="4">
    <source>
        <dbReference type="ARBA" id="ARBA00022989"/>
    </source>
</evidence>
<keyword evidence="5 6" id="KW-0472">Membrane</keyword>
<keyword evidence="9" id="KW-1185">Reference proteome</keyword>
<proteinExistence type="inferred from homology"/>
<dbReference type="EMBL" id="NNRJ01000071">
    <property type="protein sequence ID" value="OYR08411.1"/>
    <property type="molecule type" value="Genomic_DNA"/>
</dbReference>
<feature type="domain" description="GtrA/DPMS transmembrane" evidence="7">
    <location>
        <begin position="21"/>
        <end position="133"/>
    </location>
</feature>
<accession>A0A256F1W8</accession>
<gene>
    <name evidence="8" type="ORF">CEV31_4035</name>
</gene>
<evidence type="ECO:0000256" key="3">
    <source>
        <dbReference type="ARBA" id="ARBA00022692"/>
    </source>
</evidence>
<evidence type="ECO:0000313" key="9">
    <source>
        <dbReference type="Proteomes" id="UP000215590"/>
    </source>
</evidence>
<evidence type="ECO:0000259" key="7">
    <source>
        <dbReference type="Pfam" id="PF04138"/>
    </source>
</evidence>
<dbReference type="AlphaFoldDB" id="A0A256F1W8"/>